<keyword evidence="3" id="KW-1185">Reference proteome</keyword>
<protein>
    <submittedName>
        <fullName evidence="2">Transcriptional regulator</fullName>
    </submittedName>
</protein>
<dbReference type="InterPro" id="IPR051797">
    <property type="entry name" value="TrmB-like"/>
</dbReference>
<dbReference type="STRING" id="1227488.C477_04059"/>
<sequence>MADLDDILQDVMEWGQYHAAVYQTLVERGALEPTDVSTWSDVPQGRVYDILDDLYREGAVKKQSVNPTVYVAQHPEKIIDRKEEEFVEKATEAKQQLFQTYEVNFNEDLGRNPAWVVAGRSGVVDQVREQLELAESRIDALEREPWYGDDDIDLLHSCASHGCDVRVVGRSGAEGDLEPLADSEVNVRHSTDVKTSFYLIDDDRVILNIGRGDTGVMFRDTTIATVLATEFEDIYKTATEVTDPDA</sequence>
<name>M0CGY4_9EURY</name>
<dbReference type="PANTHER" id="PTHR34293">
    <property type="entry name" value="HTH-TYPE TRANSCRIPTIONAL REGULATOR TRMBL2"/>
    <property type="match status" value="1"/>
</dbReference>
<evidence type="ECO:0000259" key="1">
    <source>
        <dbReference type="Pfam" id="PF01978"/>
    </source>
</evidence>
<dbReference type="Proteomes" id="UP000011657">
    <property type="component" value="Unassembled WGS sequence"/>
</dbReference>
<dbReference type="RefSeq" id="WP_008893143.1">
    <property type="nucleotide sequence ID" value="NZ_AOIS01000014.1"/>
</dbReference>
<evidence type="ECO:0000313" key="3">
    <source>
        <dbReference type="Proteomes" id="UP000011657"/>
    </source>
</evidence>
<feature type="domain" description="Transcription regulator TrmB N-terminal" evidence="1">
    <location>
        <begin position="11"/>
        <end position="76"/>
    </location>
</feature>
<dbReference type="PANTHER" id="PTHR34293:SF1">
    <property type="entry name" value="HTH-TYPE TRANSCRIPTIONAL REGULATOR TRMBL2"/>
    <property type="match status" value="1"/>
</dbReference>
<dbReference type="InterPro" id="IPR002831">
    <property type="entry name" value="Tscrpt_reg_TrmB_N"/>
</dbReference>
<organism evidence="2 3">
    <name type="scientific">Haloterrigena salina JCM 13891</name>
    <dbReference type="NCBI Taxonomy" id="1227488"/>
    <lineage>
        <taxon>Archaea</taxon>
        <taxon>Methanobacteriati</taxon>
        <taxon>Methanobacteriota</taxon>
        <taxon>Stenosarchaea group</taxon>
        <taxon>Halobacteria</taxon>
        <taxon>Halobacteriales</taxon>
        <taxon>Natrialbaceae</taxon>
        <taxon>Haloterrigena</taxon>
    </lineage>
</organism>
<gene>
    <name evidence="2" type="ORF">C477_04059</name>
</gene>
<reference evidence="2 3" key="1">
    <citation type="journal article" date="2014" name="PLoS Genet.">
        <title>Phylogenetically driven sequencing of extremely halophilic archaea reveals strategies for static and dynamic osmo-response.</title>
        <authorList>
            <person name="Becker E.A."/>
            <person name="Seitzer P.M."/>
            <person name="Tritt A."/>
            <person name="Larsen D."/>
            <person name="Krusor M."/>
            <person name="Yao A.I."/>
            <person name="Wu D."/>
            <person name="Madern D."/>
            <person name="Eisen J.A."/>
            <person name="Darling A.E."/>
            <person name="Facciotti M.T."/>
        </authorList>
    </citation>
    <scope>NUCLEOTIDE SEQUENCE [LARGE SCALE GENOMIC DNA]</scope>
    <source>
        <strain evidence="2 3">JCM 13891</strain>
    </source>
</reference>
<dbReference type="eggNOG" id="arCOG02037">
    <property type="taxonomic scope" value="Archaea"/>
</dbReference>
<dbReference type="OrthoDB" id="96194at2157"/>
<dbReference type="Pfam" id="PF01978">
    <property type="entry name" value="TrmB"/>
    <property type="match status" value="1"/>
</dbReference>
<evidence type="ECO:0000313" key="2">
    <source>
        <dbReference type="EMBL" id="ELZ22540.1"/>
    </source>
</evidence>
<proteinExistence type="predicted"/>
<dbReference type="Gene3D" id="1.10.10.10">
    <property type="entry name" value="Winged helix-like DNA-binding domain superfamily/Winged helix DNA-binding domain"/>
    <property type="match status" value="1"/>
</dbReference>
<accession>M0CGY4</accession>
<dbReference type="EMBL" id="AOIS01000014">
    <property type="protein sequence ID" value="ELZ22540.1"/>
    <property type="molecule type" value="Genomic_DNA"/>
</dbReference>
<dbReference type="InterPro" id="IPR036388">
    <property type="entry name" value="WH-like_DNA-bd_sf"/>
</dbReference>
<dbReference type="PATRIC" id="fig|1227488.3.peg.805"/>
<dbReference type="AlphaFoldDB" id="M0CGY4"/>
<comment type="caution">
    <text evidence="2">The sequence shown here is derived from an EMBL/GenBank/DDBJ whole genome shotgun (WGS) entry which is preliminary data.</text>
</comment>